<evidence type="ECO:0000256" key="7">
    <source>
        <dbReference type="HAMAP-Rule" id="MF_01310"/>
    </source>
</evidence>
<dbReference type="SUPFAM" id="SSF53137">
    <property type="entry name" value="Translational machinery components"/>
    <property type="match status" value="1"/>
</dbReference>
<reference evidence="11" key="1">
    <citation type="submission" date="2015-06" db="EMBL/GenBank/DDBJ databases">
        <authorList>
            <person name="Bertelli C."/>
        </authorList>
    </citation>
    <scope>NUCLEOTIDE SEQUENCE [LARGE SCALE GENOMIC DNA]</scope>
    <source>
        <strain evidence="11">CRIB-30</strain>
    </source>
</reference>
<dbReference type="RefSeq" id="WP_098037715.1">
    <property type="nucleotide sequence ID" value="NZ_CWGJ01000006.1"/>
</dbReference>
<keyword evidence="5 7" id="KW-0687">Ribonucleoprotein</keyword>
<dbReference type="GO" id="GO:1990904">
    <property type="term" value="C:ribonucleoprotein complex"/>
    <property type="evidence" value="ECO:0007669"/>
    <property type="project" value="UniProtKB-KW"/>
</dbReference>
<evidence type="ECO:0000256" key="1">
    <source>
        <dbReference type="ARBA" id="ARBA00006194"/>
    </source>
</evidence>
<evidence type="ECO:0000256" key="2">
    <source>
        <dbReference type="ARBA" id="ARBA00022730"/>
    </source>
</evidence>
<comment type="similarity">
    <text evidence="1 7 8">Belongs to the universal ribosomal protein uS11 family.</text>
</comment>
<evidence type="ECO:0000256" key="6">
    <source>
        <dbReference type="ARBA" id="ARBA00035160"/>
    </source>
</evidence>
<dbReference type="NCBIfam" id="NF003698">
    <property type="entry name" value="PRK05309.1"/>
    <property type="match status" value="1"/>
</dbReference>
<accession>A0A0H5DNN1</accession>
<dbReference type="InterPro" id="IPR019981">
    <property type="entry name" value="Ribosomal_uS11_bac-type"/>
</dbReference>
<sequence>MAKQQQSQNQAPKKSVKPKKKSHQHVPVGVAHVKASFNNTIVAIADPSGKVVTWSSAGRVNFSGSRKSSAFAATVAAQDAGKKAADLGMKEVEVVLRGAGAGRESAVRGLQSAGLIITAIRDRTPVPHNGCRARKRRRV</sequence>
<dbReference type="AlphaFoldDB" id="A0A0H5DNN1"/>
<dbReference type="InterPro" id="IPR001971">
    <property type="entry name" value="Ribosomal_uS11"/>
</dbReference>
<protein>
    <recommendedName>
        <fullName evidence="6 7">Small ribosomal subunit protein uS11</fullName>
    </recommendedName>
</protein>
<dbReference type="EMBL" id="CWGJ01000006">
    <property type="protein sequence ID" value="CRX37867.1"/>
    <property type="molecule type" value="Genomic_DNA"/>
</dbReference>
<dbReference type="GO" id="GO:0019843">
    <property type="term" value="F:rRNA binding"/>
    <property type="evidence" value="ECO:0007669"/>
    <property type="project" value="UniProtKB-UniRule"/>
</dbReference>
<gene>
    <name evidence="7 10" type="primary">rpsK</name>
    <name evidence="10" type="ORF">ELAC_0512</name>
</gene>
<evidence type="ECO:0000256" key="8">
    <source>
        <dbReference type="RuleBase" id="RU003629"/>
    </source>
</evidence>
<dbReference type="InterPro" id="IPR036967">
    <property type="entry name" value="Ribosomal_uS11_sf"/>
</dbReference>
<dbReference type="PROSITE" id="PS00054">
    <property type="entry name" value="RIBOSOMAL_S11"/>
    <property type="match status" value="1"/>
</dbReference>
<evidence type="ECO:0000313" key="11">
    <source>
        <dbReference type="Proteomes" id="UP000220251"/>
    </source>
</evidence>
<dbReference type="Proteomes" id="UP000220251">
    <property type="component" value="Unassembled WGS sequence"/>
</dbReference>
<feature type="compositionally biased region" description="Basic residues" evidence="9">
    <location>
        <begin position="14"/>
        <end position="24"/>
    </location>
</feature>
<comment type="subunit">
    <text evidence="7">Part of the 30S ribosomal subunit. Interacts with proteins S7 and S18. Binds to IF-3.</text>
</comment>
<dbReference type="GO" id="GO:0003735">
    <property type="term" value="F:structural constituent of ribosome"/>
    <property type="evidence" value="ECO:0007669"/>
    <property type="project" value="InterPro"/>
</dbReference>
<dbReference type="Pfam" id="PF00411">
    <property type="entry name" value="Ribosomal_S11"/>
    <property type="match status" value="1"/>
</dbReference>
<dbReference type="GO" id="GO:0005840">
    <property type="term" value="C:ribosome"/>
    <property type="evidence" value="ECO:0007669"/>
    <property type="project" value="UniProtKB-KW"/>
</dbReference>
<dbReference type="PANTHER" id="PTHR11759">
    <property type="entry name" value="40S RIBOSOMAL PROTEIN S14/30S RIBOSOMAL PROTEIN S11"/>
    <property type="match status" value="1"/>
</dbReference>
<dbReference type="OrthoDB" id="9806415at2"/>
<dbReference type="Gene3D" id="3.30.420.80">
    <property type="entry name" value="Ribosomal protein S11"/>
    <property type="match status" value="1"/>
</dbReference>
<dbReference type="HAMAP" id="MF_01310">
    <property type="entry name" value="Ribosomal_uS11"/>
    <property type="match status" value="1"/>
</dbReference>
<evidence type="ECO:0000256" key="4">
    <source>
        <dbReference type="ARBA" id="ARBA00022980"/>
    </source>
</evidence>
<comment type="function">
    <text evidence="7">Located on the platform of the 30S subunit, it bridges several disparate RNA helices of the 16S rRNA. Forms part of the Shine-Dalgarno cleft in the 70S ribosome.</text>
</comment>
<feature type="compositionally biased region" description="Polar residues" evidence="9">
    <location>
        <begin position="1"/>
        <end position="11"/>
    </location>
</feature>
<keyword evidence="11" id="KW-1185">Reference proteome</keyword>
<feature type="region of interest" description="Disordered" evidence="9">
    <location>
        <begin position="1"/>
        <end position="25"/>
    </location>
</feature>
<dbReference type="NCBIfam" id="TIGR03632">
    <property type="entry name" value="uS11_bact"/>
    <property type="match status" value="1"/>
</dbReference>
<dbReference type="GO" id="GO:0006412">
    <property type="term" value="P:translation"/>
    <property type="evidence" value="ECO:0007669"/>
    <property type="project" value="UniProtKB-UniRule"/>
</dbReference>
<dbReference type="PIRSF" id="PIRSF002131">
    <property type="entry name" value="Ribosomal_S11"/>
    <property type="match status" value="1"/>
</dbReference>
<evidence type="ECO:0000256" key="3">
    <source>
        <dbReference type="ARBA" id="ARBA00022884"/>
    </source>
</evidence>
<evidence type="ECO:0000256" key="5">
    <source>
        <dbReference type="ARBA" id="ARBA00023274"/>
    </source>
</evidence>
<evidence type="ECO:0000256" key="9">
    <source>
        <dbReference type="SAM" id="MobiDB-lite"/>
    </source>
</evidence>
<evidence type="ECO:0000313" key="10">
    <source>
        <dbReference type="EMBL" id="CRX37867.1"/>
    </source>
</evidence>
<organism evidence="10 11">
    <name type="scientific">Estrella lausannensis</name>
    <dbReference type="NCBI Taxonomy" id="483423"/>
    <lineage>
        <taxon>Bacteria</taxon>
        <taxon>Pseudomonadati</taxon>
        <taxon>Chlamydiota</taxon>
        <taxon>Chlamydiia</taxon>
        <taxon>Parachlamydiales</taxon>
        <taxon>Candidatus Criblamydiaceae</taxon>
        <taxon>Estrella</taxon>
    </lineage>
</organism>
<name>A0A0H5DNN1_9BACT</name>
<proteinExistence type="inferred from homology"/>
<dbReference type="FunFam" id="3.30.420.80:FF:000010">
    <property type="entry name" value="30S ribosomal protein S11"/>
    <property type="match status" value="1"/>
</dbReference>
<keyword evidence="3 7" id="KW-0694">RNA-binding</keyword>
<dbReference type="InterPro" id="IPR018102">
    <property type="entry name" value="Ribosomal_uS11_CS"/>
</dbReference>
<keyword evidence="4 7" id="KW-0689">Ribosomal protein</keyword>
<keyword evidence="2 7" id="KW-0699">rRNA-binding</keyword>